<feature type="domain" description="RNA polymerase sigma-70 ECF-like HTH" evidence="1">
    <location>
        <begin position="6"/>
        <end position="184"/>
    </location>
</feature>
<comment type="caution">
    <text evidence="2">The sequence shown here is derived from an EMBL/GenBank/DDBJ whole genome shotgun (WGS) entry which is preliminary data.</text>
</comment>
<evidence type="ECO:0000259" key="1">
    <source>
        <dbReference type="Pfam" id="PF07638"/>
    </source>
</evidence>
<dbReference type="GO" id="GO:0003700">
    <property type="term" value="F:DNA-binding transcription factor activity"/>
    <property type="evidence" value="ECO:0007669"/>
    <property type="project" value="InterPro"/>
</dbReference>
<name>A0A5C6A099_9BACT</name>
<dbReference type="GO" id="GO:0006352">
    <property type="term" value="P:DNA-templated transcription initiation"/>
    <property type="evidence" value="ECO:0007669"/>
    <property type="project" value="InterPro"/>
</dbReference>
<dbReference type="RefSeq" id="WP_197455044.1">
    <property type="nucleotide sequence ID" value="NZ_CP151726.1"/>
</dbReference>
<dbReference type="SUPFAM" id="SSF88659">
    <property type="entry name" value="Sigma3 and sigma4 domains of RNA polymerase sigma factors"/>
    <property type="match status" value="1"/>
</dbReference>
<dbReference type="Proteomes" id="UP000320176">
    <property type="component" value="Unassembled WGS sequence"/>
</dbReference>
<dbReference type="EMBL" id="SJPN01000010">
    <property type="protein sequence ID" value="TWT92737.1"/>
    <property type="molecule type" value="Genomic_DNA"/>
</dbReference>
<dbReference type="AlphaFoldDB" id="A0A5C6A099"/>
<sequence length="189" mass="22233">MDEGNSIAVWIDAVRRGDESAAGELWRRYFHQLMHLARSRMRTLPRATYDEEDAAISTFRVLCQKLQDGDYPAVQRHDELWRLMLTILIRKINRRAEYESADKRGAPATGTDLPDPISVEWIQAGVSDECEHLLRKLDDPHLERVALWKLDGYTDDEIAKKLNRTRRTVQRMLRLIRDIWEHELDEHDS</sequence>
<gene>
    <name evidence="2" type="ORF">Pla52n_61020</name>
</gene>
<dbReference type="InterPro" id="IPR013325">
    <property type="entry name" value="RNA_pol_sigma_r2"/>
</dbReference>
<dbReference type="InterPro" id="IPR013324">
    <property type="entry name" value="RNA_pol_sigma_r3/r4-like"/>
</dbReference>
<protein>
    <submittedName>
        <fullName evidence="2">ECF sigma factor</fullName>
    </submittedName>
</protein>
<dbReference type="Gene3D" id="1.10.1740.10">
    <property type="match status" value="1"/>
</dbReference>
<organism evidence="2 3">
    <name type="scientific">Stieleria varia</name>
    <dbReference type="NCBI Taxonomy" id="2528005"/>
    <lineage>
        <taxon>Bacteria</taxon>
        <taxon>Pseudomonadati</taxon>
        <taxon>Planctomycetota</taxon>
        <taxon>Planctomycetia</taxon>
        <taxon>Pirellulales</taxon>
        <taxon>Pirellulaceae</taxon>
        <taxon>Stieleria</taxon>
    </lineage>
</organism>
<evidence type="ECO:0000313" key="3">
    <source>
        <dbReference type="Proteomes" id="UP000320176"/>
    </source>
</evidence>
<reference evidence="2 3" key="1">
    <citation type="submission" date="2019-02" db="EMBL/GenBank/DDBJ databases">
        <title>Deep-cultivation of Planctomycetes and their phenomic and genomic characterization uncovers novel biology.</title>
        <authorList>
            <person name="Wiegand S."/>
            <person name="Jogler M."/>
            <person name="Boedeker C."/>
            <person name="Pinto D."/>
            <person name="Vollmers J."/>
            <person name="Rivas-Marin E."/>
            <person name="Kohn T."/>
            <person name="Peeters S.H."/>
            <person name="Heuer A."/>
            <person name="Rast P."/>
            <person name="Oberbeckmann S."/>
            <person name="Bunk B."/>
            <person name="Jeske O."/>
            <person name="Meyerdierks A."/>
            <person name="Storesund J.E."/>
            <person name="Kallscheuer N."/>
            <person name="Luecker S."/>
            <person name="Lage O.M."/>
            <person name="Pohl T."/>
            <person name="Merkel B.J."/>
            <person name="Hornburger P."/>
            <person name="Mueller R.-W."/>
            <person name="Bruemmer F."/>
            <person name="Labrenz M."/>
            <person name="Spormann A.M."/>
            <person name="Op Den Camp H."/>
            <person name="Overmann J."/>
            <person name="Amann R."/>
            <person name="Jetten M.S.M."/>
            <person name="Mascher T."/>
            <person name="Medema M.H."/>
            <person name="Devos D.P."/>
            <person name="Kaster A.-K."/>
            <person name="Ovreas L."/>
            <person name="Rohde M."/>
            <person name="Galperin M.Y."/>
            <person name="Jogler C."/>
        </authorList>
    </citation>
    <scope>NUCLEOTIDE SEQUENCE [LARGE SCALE GENOMIC DNA]</scope>
    <source>
        <strain evidence="2 3">Pla52n</strain>
    </source>
</reference>
<dbReference type="InterPro" id="IPR053812">
    <property type="entry name" value="HTH_Sigma70_ECF-like"/>
</dbReference>
<accession>A0A5C6A099</accession>
<dbReference type="Gene3D" id="1.10.10.10">
    <property type="entry name" value="Winged helix-like DNA-binding domain superfamily/Winged helix DNA-binding domain"/>
    <property type="match status" value="1"/>
</dbReference>
<evidence type="ECO:0000313" key="2">
    <source>
        <dbReference type="EMBL" id="TWT92737.1"/>
    </source>
</evidence>
<proteinExistence type="predicted"/>
<dbReference type="SUPFAM" id="SSF88946">
    <property type="entry name" value="Sigma2 domain of RNA polymerase sigma factors"/>
    <property type="match status" value="1"/>
</dbReference>
<dbReference type="InterPro" id="IPR036388">
    <property type="entry name" value="WH-like_DNA-bd_sf"/>
</dbReference>
<keyword evidence="3" id="KW-1185">Reference proteome</keyword>
<dbReference type="Pfam" id="PF07638">
    <property type="entry name" value="Sigma70_ECF"/>
    <property type="match status" value="1"/>
</dbReference>